<dbReference type="Pfam" id="PF25564">
    <property type="entry name" value="DUF7933"/>
    <property type="match status" value="1"/>
</dbReference>
<accession>A0A167GNI1</accession>
<evidence type="ECO:0000259" key="2">
    <source>
        <dbReference type="Pfam" id="PF25564"/>
    </source>
</evidence>
<dbReference type="STRING" id="1300342.I596_806"/>
<dbReference type="InterPro" id="IPR012334">
    <property type="entry name" value="Pectin_lyas_fold"/>
</dbReference>
<dbReference type="InterPro" id="IPR057693">
    <property type="entry name" value="DUF7933"/>
</dbReference>
<evidence type="ECO:0000313" key="4">
    <source>
        <dbReference type="Proteomes" id="UP000076830"/>
    </source>
</evidence>
<dbReference type="SUPFAM" id="SSF51126">
    <property type="entry name" value="Pectin lyase-like"/>
    <property type="match status" value="2"/>
</dbReference>
<dbReference type="Pfam" id="PF17963">
    <property type="entry name" value="Big_9"/>
    <property type="match status" value="1"/>
</dbReference>
<keyword evidence="1" id="KW-0732">Signal</keyword>
<evidence type="ECO:0000256" key="1">
    <source>
        <dbReference type="SAM" id="SignalP"/>
    </source>
</evidence>
<dbReference type="InterPro" id="IPR059226">
    <property type="entry name" value="Choice_anch_Q_dom"/>
</dbReference>
<feature type="domain" description="DUF7933" evidence="2">
    <location>
        <begin position="537"/>
        <end position="662"/>
    </location>
</feature>
<dbReference type="KEGG" id="dko:I596_806"/>
<name>A0A167GNI1_9GAMM</name>
<sequence length="773" mass="74958">MLLALATPAVLAATLPVTSCADDGGSGTLRNVVAAASEGDTVDLTGLACPSITLTGGQIAVARNALTIIGPGRDALAIDGNALGRIFFHSGNGTLALTGLTLTNGRADAAVDIAAGGCAASAGGALALTDSTVTACIASSKAGSGGVAGGGLYARNGITALRSTISNNVATGVVPGGAAVNVAGGGLATGLSGTITLTDSIISGNRAETGGATALTQVSGGGVVTRNLTATNSIITNNFAGCDTASTACIAAAGGGVSVSTYGAQMTLTGCTIAHNTIQASGQALGGGIYVAANGSNRTVSHSQIDGNTAFSEAGQAAGGGIHNFGGLWTLSASSVSGNAADIGGGVFADYNALTITNSTISDNTAGNAGALFQGNRSGYYMQTMPLRVSNSTITANVATAATATGGVGGGIVDTQAVGASQFQSTLIAGNQAPNANPVRADLIAFRGEITGANNLIVNAAGTTLPAGTLSADPLLGPLQDNGGLSRTRALLPGSPAIDAGNNGQNLATDQRGPGFSRVTGPAADIGAFEYRLFLAPTLGLAFAPDAILGGETSTLTITLTNANDVAARLTTDLVGALPAPVVIAEPAEATTSCTGGSLTATPGAGNFALAAGATVPAEGFCTVSIAVTVNASGVFTQTLNAGALQTTVGATTDPASATLTVTAPNLPPVAADDAYTVVLDSVLKVAAPGVLANDTDPNADLLTAALVAGPNHGTLWLDAAGGFVYRPDPGFLGTDGFTYAAGDGQATTPAMVTFTVVRPPNDALFDDGFDAP</sequence>
<dbReference type="InterPro" id="IPR006626">
    <property type="entry name" value="PbH1"/>
</dbReference>
<organism evidence="3 4">
    <name type="scientific">Dokdonella koreensis DS-123</name>
    <dbReference type="NCBI Taxonomy" id="1300342"/>
    <lineage>
        <taxon>Bacteria</taxon>
        <taxon>Pseudomonadati</taxon>
        <taxon>Pseudomonadota</taxon>
        <taxon>Gammaproteobacteria</taxon>
        <taxon>Lysobacterales</taxon>
        <taxon>Rhodanobacteraceae</taxon>
        <taxon>Dokdonella</taxon>
    </lineage>
</organism>
<dbReference type="SMART" id="SM00710">
    <property type="entry name" value="PbH1"/>
    <property type="match status" value="9"/>
</dbReference>
<keyword evidence="4" id="KW-1185">Reference proteome</keyword>
<proteinExistence type="predicted"/>
<dbReference type="NCBIfam" id="NF041518">
    <property type="entry name" value="choice_anch_Q"/>
    <property type="match status" value="1"/>
</dbReference>
<dbReference type="PATRIC" id="fig|1300342.3.peg.792"/>
<dbReference type="Proteomes" id="UP000076830">
    <property type="component" value="Chromosome"/>
</dbReference>
<dbReference type="EMBL" id="CP015249">
    <property type="protein sequence ID" value="ANB16842.1"/>
    <property type="molecule type" value="Genomic_DNA"/>
</dbReference>
<evidence type="ECO:0000313" key="3">
    <source>
        <dbReference type="EMBL" id="ANB16842.1"/>
    </source>
</evidence>
<dbReference type="Gene3D" id="2.60.40.2810">
    <property type="match status" value="1"/>
</dbReference>
<protein>
    <recommendedName>
        <fullName evidence="2">DUF7933 domain-containing protein</fullName>
    </recommendedName>
</protein>
<gene>
    <name evidence="3" type="ORF">I596_806</name>
</gene>
<dbReference type="Gene3D" id="2.160.20.10">
    <property type="entry name" value="Single-stranded right-handed beta-helix, Pectin lyase-like"/>
    <property type="match status" value="1"/>
</dbReference>
<dbReference type="AlphaFoldDB" id="A0A167GNI1"/>
<reference evidence="3 4" key="1">
    <citation type="submission" date="2016-04" db="EMBL/GenBank/DDBJ databases">
        <title>Complete genome sequence of Dokdonella koreensis DS-123T.</title>
        <authorList>
            <person name="Kim J.F."/>
            <person name="Lee H."/>
            <person name="Kwak M.-J."/>
        </authorList>
    </citation>
    <scope>NUCLEOTIDE SEQUENCE [LARGE SCALE GENOMIC DNA]</scope>
    <source>
        <strain evidence="3 4">DS-123</strain>
    </source>
</reference>
<feature type="signal peptide" evidence="1">
    <location>
        <begin position="1"/>
        <end position="21"/>
    </location>
</feature>
<feature type="chain" id="PRO_5007886970" description="DUF7933 domain-containing protein" evidence="1">
    <location>
        <begin position="22"/>
        <end position="773"/>
    </location>
</feature>
<dbReference type="InterPro" id="IPR011050">
    <property type="entry name" value="Pectin_lyase_fold/virulence"/>
</dbReference>